<evidence type="ECO:0000256" key="1">
    <source>
        <dbReference type="SAM" id="MobiDB-lite"/>
    </source>
</evidence>
<dbReference type="AlphaFoldDB" id="A0A918KVI2"/>
<feature type="region of interest" description="Disordered" evidence="1">
    <location>
        <begin position="43"/>
        <end position="73"/>
    </location>
</feature>
<feature type="region of interest" description="Disordered" evidence="1">
    <location>
        <begin position="1"/>
        <end position="22"/>
    </location>
</feature>
<feature type="compositionally biased region" description="Low complexity" evidence="1">
    <location>
        <begin position="8"/>
        <end position="22"/>
    </location>
</feature>
<name>A0A918KVI2_9ACTN</name>
<reference evidence="2" key="1">
    <citation type="journal article" date="2014" name="Int. J. Syst. Evol. Microbiol.">
        <title>Complete genome sequence of Corynebacterium casei LMG S-19264T (=DSM 44701T), isolated from a smear-ripened cheese.</title>
        <authorList>
            <consortium name="US DOE Joint Genome Institute (JGI-PGF)"/>
            <person name="Walter F."/>
            <person name="Albersmeier A."/>
            <person name="Kalinowski J."/>
            <person name="Ruckert C."/>
        </authorList>
    </citation>
    <scope>NUCLEOTIDE SEQUENCE</scope>
    <source>
        <strain evidence="2">JCM 4956</strain>
    </source>
</reference>
<evidence type="ECO:0000313" key="2">
    <source>
        <dbReference type="EMBL" id="GGX75130.1"/>
    </source>
</evidence>
<comment type="caution">
    <text evidence="2">The sequence shown here is derived from an EMBL/GenBank/DDBJ whole genome shotgun (WGS) entry which is preliminary data.</text>
</comment>
<dbReference type="Proteomes" id="UP000645555">
    <property type="component" value="Unassembled WGS sequence"/>
</dbReference>
<reference evidence="2" key="2">
    <citation type="submission" date="2020-09" db="EMBL/GenBank/DDBJ databases">
        <authorList>
            <person name="Sun Q."/>
            <person name="Ohkuma M."/>
        </authorList>
    </citation>
    <scope>NUCLEOTIDE SEQUENCE</scope>
    <source>
        <strain evidence="2">JCM 4956</strain>
    </source>
</reference>
<dbReference type="EMBL" id="BMWD01000018">
    <property type="protein sequence ID" value="GGX75130.1"/>
    <property type="molecule type" value="Genomic_DNA"/>
</dbReference>
<keyword evidence="3" id="KW-1185">Reference proteome</keyword>
<evidence type="ECO:0000313" key="3">
    <source>
        <dbReference type="Proteomes" id="UP000645555"/>
    </source>
</evidence>
<sequence length="73" mass="7140">MRLRGRVRGAADAGPVAATASGTAARAAVVACLRVSDTAVPFRAGNGVPPGPSVRVPDGAAESVPCVAGRRTS</sequence>
<proteinExistence type="predicted"/>
<protein>
    <submittedName>
        <fullName evidence="2">Uncharacterized protein</fullName>
    </submittedName>
</protein>
<gene>
    <name evidence="2" type="ORF">GCM10010515_48390</name>
</gene>
<accession>A0A918KVI2</accession>
<organism evidence="2 3">
    <name type="scientific">Streptomyces fructofermentans</name>
    <dbReference type="NCBI Taxonomy" id="152141"/>
    <lineage>
        <taxon>Bacteria</taxon>
        <taxon>Bacillati</taxon>
        <taxon>Actinomycetota</taxon>
        <taxon>Actinomycetes</taxon>
        <taxon>Kitasatosporales</taxon>
        <taxon>Streptomycetaceae</taxon>
        <taxon>Streptomyces</taxon>
    </lineage>
</organism>